<dbReference type="EMBL" id="AP018711">
    <property type="protein sequence ID" value="BBE32482.1"/>
    <property type="molecule type" value="Genomic_DNA"/>
</dbReference>
<dbReference type="KEGG" id="smic:SmB9_05280"/>
<evidence type="ECO:0000313" key="5">
    <source>
        <dbReference type="Proteomes" id="UP000275727"/>
    </source>
</evidence>
<protein>
    <recommendedName>
        <fullName evidence="2">Cytochrome c oxidase subunit IV bacterial aa3 type domain-containing protein</fullName>
    </recommendedName>
</protein>
<dbReference type="SUPFAM" id="SSF81469">
    <property type="entry name" value="Bacterial aa3 type cytochrome c oxidase subunit IV"/>
    <property type="match status" value="1"/>
</dbReference>
<reference evidence="3 5" key="1">
    <citation type="submission" date="2018-06" db="EMBL/GenBank/DDBJ databases">
        <title>Complete Genome Sequence of the Microcystin-Degrading Bacterium Sphingosinicella microcystinivorans Strain B-9.</title>
        <authorList>
            <person name="Jin H."/>
            <person name="Nishizawa T."/>
            <person name="Guo Y."/>
            <person name="Nishizawa A."/>
            <person name="Park H."/>
            <person name="Kato H."/>
            <person name="Tsuji K."/>
            <person name="Harada K."/>
        </authorList>
    </citation>
    <scope>NUCLEOTIDE SEQUENCE [LARGE SCALE GENOMIC DNA]</scope>
    <source>
        <strain evidence="3 5">B9</strain>
    </source>
</reference>
<gene>
    <name evidence="3" type="ORF">SmB9_01400</name>
    <name evidence="4" type="ORF">SmB9_05280</name>
</gene>
<keyword evidence="1" id="KW-1133">Transmembrane helix</keyword>
<feature type="domain" description="Cytochrome c oxidase subunit IV bacterial aa3 type" evidence="2">
    <location>
        <begin position="23"/>
        <end position="53"/>
    </location>
</feature>
<name>A0AAD1D257_SPHMI</name>
<evidence type="ECO:0000256" key="1">
    <source>
        <dbReference type="SAM" id="Phobius"/>
    </source>
</evidence>
<feature type="transmembrane region" description="Helical" evidence="1">
    <location>
        <begin position="31"/>
        <end position="54"/>
    </location>
</feature>
<evidence type="ECO:0000313" key="3">
    <source>
        <dbReference type="EMBL" id="BBE32482.1"/>
    </source>
</evidence>
<dbReference type="KEGG" id="smic:SmB9_01400"/>
<keyword evidence="1" id="KW-0812">Transmembrane</keyword>
<dbReference type="Pfam" id="PF07835">
    <property type="entry name" value="COX4_pro_2"/>
    <property type="match status" value="1"/>
</dbReference>
<keyword evidence="1" id="KW-0472">Membrane</keyword>
<dbReference type="EMBL" id="AP018711">
    <property type="protein sequence ID" value="BBE32870.1"/>
    <property type="molecule type" value="Genomic_DNA"/>
</dbReference>
<dbReference type="Proteomes" id="UP000275727">
    <property type="component" value="Chromosome"/>
</dbReference>
<dbReference type="AlphaFoldDB" id="A0AAD1D257"/>
<accession>A0AAD1D257</accession>
<dbReference type="Gene3D" id="1.20.5.160">
    <property type="entry name" value="Bacterial aa3 type cytochrome c oxidase subunit IV"/>
    <property type="match status" value="1"/>
</dbReference>
<organism evidence="3 5">
    <name type="scientific">Sphingosinicella microcystinivorans</name>
    <dbReference type="NCBI Taxonomy" id="335406"/>
    <lineage>
        <taxon>Bacteria</taxon>
        <taxon>Pseudomonadati</taxon>
        <taxon>Pseudomonadota</taxon>
        <taxon>Alphaproteobacteria</taxon>
        <taxon>Sphingomonadales</taxon>
        <taxon>Sphingosinicellaceae</taxon>
        <taxon>Sphingosinicella</taxon>
    </lineage>
</organism>
<proteinExistence type="predicted"/>
<dbReference type="InterPro" id="IPR036596">
    <property type="entry name" value="Cyt-C_aa3_sf"/>
</dbReference>
<evidence type="ECO:0000259" key="2">
    <source>
        <dbReference type="Pfam" id="PF07835"/>
    </source>
</evidence>
<dbReference type="InterPro" id="IPR012422">
    <property type="entry name" value="Cyt_c_oxidase_su4_bac-aa3"/>
</dbReference>
<sequence length="55" mass="6234">MGPDWGTFEMAQNSTYTDKAMKDHAKTYTGFLAMMKYGTGFIVLVLLGMLLFLYN</sequence>
<evidence type="ECO:0000313" key="4">
    <source>
        <dbReference type="EMBL" id="BBE32870.1"/>
    </source>
</evidence>